<evidence type="ECO:0000313" key="2">
    <source>
        <dbReference type="Proteomes" id="UP001062846"/>
    </source>
</evidence>
<keyword evidence="2" id="KW-1185">Reference proteome</keyword>
<proteinExistence type="predicted"/>
<comment type="caution">
    <text evidence="1">The sequence shown here is derived from an EMBL/GenBank/DDBJ whole genome shotgun (WGS) entry which is preliminary data.</text>
</comment>
<protein>
    <submittedName>
        <fullName evidence="1">Uncharacterized protein</fullName>
    </submittedName>
</protein>
<evidence type="ECO:0000313" key="1">
    <source>
        <dbReference type="EMBL" id="KAI8543825.1"/>
    </source>
</evidence>
<reference evidence="1" key="1">
    <citation type="submission" date="2022-02" db="EMBL/GenBank/DDBJ databases">
        <title>Plant Genome Project.</title>
        <authorList>
            <person name="Zhang R.-G."/>
        </authorList>
    </citation>
    <scope>NUCLEOTIDE SEQUENCE</scope>
    <source>
        <strain evidence="1">AT1</strain>
    </source>
</reference>
<dbReference type="EMBL" id="CM046395">
    <property type="protein sequence ID" value="KAI8543825.1"/>
    <property type="molecule type" value="Genomic_DNA"/>
</dbReference>
<dbReference type="Proteomes" id="UP001062846">
    <property type="component" value="Chromosome 8"/>
</dbReference>
<accession>A0ACC0MSD2</accession>
<name>A0ACC0MSD2_RHOML</name>
<gene>
    <name evidence="1" type="ORF">RHMOL_Rhmol08G0249200</name>
</gene>
<organism evidence="1 2">
    <name type="scientific">Rhododendron molle</name>
    <name type="common">Chinese azalea</name>
    <name type="synonym">Azalea mollis</name>
    <dbReference type="NCBI Taxonomy" id="49168"/>
    <lineage>
        <taxon>Eukaryota</taxon>
        <taxon>Viridiplantae</taxon>
        <taxon>Streptophyta</taxon>
        <taxon>Embryophyta</taxon>
        <taxon>Tracheophyta</taxon>
        <taxon>Spermatophyta</taxon>
        <taxon>Magnoliopsida</taxon>
        <taxon>eudicotyledons</taxon>
        <taxon>Gunneridae</taxon>
        <taxon>Pentapetalae</taxon>
        <taxon>asterids</taxon>
        <taxon>Ericales</taxon>
        <taxon>Ericaceae</taxon>
        <taxon>Ericoideae</taxon>
        <taxon>Rhodoreae</taxon>
        <taxon>Rhododendron</taxon>
    </lineage>
</organism>
<sequence>MEKTSSPTTTTTTTSDKGKTLPQLQPPPPPMGMGMGSETLSRIACIIQSSEDSNNKPPQFDSKYFHSHLIRGLLKTHRVERGRLSSLLSVKPPVTVRARPNPNSPFRNSDLFDVFHAALIKGRLRISIWGEYILPPSLLPKGNSNFSKNIYGTLHGGAVASVAEIMSIACARTVVGEDKELFLGELSTTYLSAATRNVSSFILFFNCLFFFFARQKSVLLVKVSKAELTVDASVIRSGRSLTVIAVEFKVKDTGKLVYTSHATFYNTPVASL</sequence>